<protein>
    <submittedName>
        <fullName evidence="2">Uncharacterized protein</fullName>
    </submittedName>
</protein>
<evidence type="ECO:0000313" key="3">
    <source>
        <dbReference type="Proteomes" id="UP000094569"/>
    </source>
</evidence>
<name>A0A1E3B2I9_ASPCR</name>
<proteinExistence type="predicted"/>
<accession>A0A1E3B2I9</accession>
<dbReference type="VEuPathDB" id="FungiDB:SI65_09373"/>
<keyword evidence="3" id="KW-1185">Reference proteome</keyword>
<organism evidence="2 3">
    <name type="scientific">Aspergillus cristatus</name>
    <name type="common">Chinese Fuzhuan brick tea-fermentation fungus</name>
    <name type="synonym">Eurotium cristatum</name>
    <dbReference type="NCBI Taxonomy" id="573508"/>
    <lineage>
        <taxon>Eukaryota</taxon>
        <taxon>Fungi</taxon>
        <taxon>Dikarya</taxon>
        <taxon>Ascomycota</taxon>
        <taxon>Pezizomycotina</taxon>
        <taxon>Eurotiomycetes</taxon>
        <taxon>Eurotiomycetidae</taxon>
        <taxon>Eurotiales</taxon>
        <taxon>Aspergillaceae</taxon>
        <taxon>Aspergillus</taxon>
        <taxon>Aspergillus subgen. Aspergillus</taxon>
    </lineage>
</organism>
<evidence type="ECO:0000313" key="2">
    <source>
        <dbReference type="EMBL" id="ODM15134.1"/>
    </source>
</evidence>
<comment type="caution">
    <text evidence="2">The sequence shown here is derived from an EMBL/GenBank/DDBJ whole genome shotgun (WGS) entry which is preliminary data.</text>
</comment>
<dbReference type="OrthoDB" id="2262349at2759"/>
<evidence type="ECO:0000256" key="1">
    <source>
        <dbReference type="SAM" id="MobiDB-lite"/>
    </source>
</evidence>
<dbReference type="PANTHER" id="PTHR31644">
    <property type="entry name" value="TRANSCRIPTIONAL ACTIVATOR ARO80-RELATED"/>
    <property type="match status" value="1"/>
</dbReference>
<dbReference type="GO" id="GO:0000981">
    <property type="term" value="F:DNA-binding transcription factor activity, RNA polymerase II-specific"/>
    <property type="evidence" value="ECO:0007669"/>
    <property type="project" value="TreeGrafter"/>
</dbReference>
<dbReference type="GO" id="GO:0005634">
    <property type="term" value="C:nucleus"/>
    <property type="evidence" value="ECO:0007669"/>
    <property type="project" value="TreeGrafter"/>
</dbReference>
<dbReference type="Proteomes" id="UP000094569">
    <property type="component" value="Unassembled WGS sequence"/>
</dbReference>
<feature type="region of interest" description="Disordered" evidence="1">
    <location>
        <begin position="134"/>
        <end position="167"/>
    </location>
</feature>
<dbReference type="PANTHER" id="PTHR31644:SF3">
    <property type="entry name" value="ZN(II)2CYS6 TRANSCRIPTION FACTOR (EUROFUNG)"/>
    <property type="match status" value="1"/>
</dbReference>
<feature type="compositionally biased region" description="Low complexity" evidence="1">
    <location>
        <begin position="134"/>
        <end position="147"/>
    </location>
</feature>
<feature type="compositionally biased region" description="Polar residues" evidence="1">
    <location>
        <begin position="154"/>
        <end position="167"/>
    </location>
</feature>
<dbReference type="InterPro" id="IPR052780">
    <property type="entry name" value="AAA_Catabolism_Regulators"/>
</dbReference>
<reference evidence="2 3" key="1">
    <citation type="journal article" date="2016" name="BMC Genomics">
        <title>Comparative genomic and transcriptomic analyses of the Fuzhuan brick tea-fermentation fungus Aspergillus cristatus.</title>
        <authorList>
            <person name="Ge Y."/>
            <person name="Wang Y."/>
            <person name="Liu Y."/>
            <person name="Tan Y."/>
            <person name="Ren X."/>
            <person name="Zhang X."/>
            <person name="Hyde K.D."/>
            <person name="Liu Y."/>
            <person name="Liu Z."/>
        </authorList>
    </citation>
    <scope>NUCLEOTIDE SEQUENCE [LARGE SCALE GENOMIC DNA]</scope>
    <source>
        <strain evidence="2 3">GZAAS20.1005</strain>
    </source>
</reference>
<dbReference type="GO" id="GO:0045944">
    <property type="term" value="P:positive regulation of transcription by RNA polymerase II"/>
    <property type="evidence" value="ECO:0007669"/>
    <property type="project" value="TreeGrafter"/>
</dbReference>
<dbReference type="AlphaFoldDB" id="A0A1E3B2I9"/>
<sequence length="227" mass="24641">MQAVVERILTDDEPNLEEVCPLNIDSIDYEYIQEVIDGCCQILQKVTQLAEIGALQFSPVQIFLHITSSSIFLMKALSLGARQAKLQESLDILKSTIQALKSNALDDIHLSSHYATLLDLHISRLRRNLLVSSKGKNSHGTTTTSSTCPPSRPDNGTANGNTTIVNSTPISRSMSDISFIPSLNDMAADDWLLLPFDPSMAPFGISSGGQIPALEGGALDFIWNLPS</sequence>
<dbReference type="EMBL" id="JXNT01000018">
    <property type="protein sequence ID" value="ODM15134.1"/>
    <property type="molecule type" value="Genomic_DNA"/>
</dbReference>
<dbReference type="GO" id="GO:0009074">
    <property type="term" value="P:aromatic amino acid family catabolic process"/>
    <property type="evidence" value="ECO:0007669"/>
    <property type="project" value="TreeGrafter"/>
</dbReference>
<dbReference type="STRING" id="573508.A0A1E3B2I9"/>
<gene>
    <name evidence="2" type="ORF">SI65_09373</name>
</gene>